<organism evidence="5 6">
    <name type="scientific">Lithospermum erythrorhizon</name>
    <name type="common">Purple gromwell</name>
    <name type="synonym">Lithospermum officinale var. erythrorhizon</name>
    <dbReference type="NCBI Taxonomy" id="34254"/>
    <lineage>
        <taxon>Eukaryota</taxon>
        <taxon>Viridiplantae</taxon>
        <taxon>Streptophyta</taxon>
        <taxon>Embryophyta</taxon>
        <taxon>Tracheophyta</taxon>
        <taxon>Spermatophyta</taxon>
        <taxon>Magnoliopsida</taxon>
        <taxon>eudicotyledons</taxon>
        <taxon>Gunneridae</taxon>
        <taxon>Pentapetalae</taxon>
        <taxon>asterids</taxon>
        <taxon>lamiids</taxon>
        <taxon>Boraginales</taxon>
        <taxon>Boraginaceae</taxon>
        <taxon>Boraginoideae</taxon>
        <taxon>Lithospermeae</taxon>
        <taxon>Lithospermum</taxon>
    </lineage>
</organism>
<name>A0AAV3QUT4_LITER</name>
<dbReference type="PANTHER" id="PTHR33214">
    <property type="entry name" value="BIFUNCTIONAL INHIBITOR/LIPID-TRANSFER PROTEIN/SEED STORAGE 2S ALBUMIN SUPERFAMILY PROTEIN"/>
    <property type="match status" value="1"/>
</dbReference>
<dbReference type="InterPro" id="IPR016140">
    <property type="entry name" value="Bifunc_inhib/LTP/seed_store"/>
</dbReference>
<keyword evidence="2" id="KW-0446">Lipid-binding</keyword>
<dbReference type="PANTHER" id="PTHR33214:SF34">
    <property type="entry name" value="NON-SPECIFIC LIPID-TRANSFER PROTEIN 2"/>
    <property type="match status" value="1"/>
</dbReference>
<feature type="signal peptide" evidence="3">
    <location>
        <begin position="1"/>
        <end position="20"/>
    </location>
</feature>
<keyword evidence="3" id="KW-0732">Signal</keyword>
<gene>
    <name evidence="5" type="ORF">LIER_22697</name>
</gene>
<sequence>MKKSISVSTVCLMIIRLGFSNEAKVSNAACNAGSLSPCLSAIQNGGAPSGTCCKNLKAQQGCLCQFARDPNVSKYVNSSNARKVASSCGVRIPRC</sequence>
<dbReference type="InterPro" id="IPR033872">
    <property type="entry name" value="nsLTP2"/>
</dbReference>
<protein>
    <recommendedName>
        <fullName evidence="4">Bifunctional inhibitor/plant lipid transfer protein/seed storage helical domain-containing protein</fullName>
    </recommendedName>
</protein>
<evidence type="ECO:0000259" key="4">
    <source>
        <dbReference type="SMART" id="SM00499"/>
    </source>
</evidence>
<evidence type="ECO:0000313" key="6">
    <source>
        <dbReference type="Proteomes" id="UP001454036"/>
    </source>
</evidence>
<feature type="domain" description="Bifunctional inhibitor/plant lipid transfer protein/seed storage helical" evidence="4">
    <location>
        <begin position="30"/>
        <end position="95"/>
    </location>
</feature>
<comment type="caution">
    <text evidence="5">The sequence shown here is derived from an EMBL/GenBank/DDBJ whole genome shotgun (WGS) entry which is preliminary data.</text>
</comment>
<proteinExistence type="predicted"/>
<dbReference type="Pfam" id="PF00234">
    <property type="entry name" value="Tryp_alpha_amyl"/>
    <property type="match status" value="1"/>
</dbReference>
<dbReference type="InterPro" id="IPR036312">
    <property type="entry name" value="Bifun_inhib/LTP/seed_sf"/>
</dbReference>
<reference evidence="5 6" key="1">
    <citation type="submission" date="2024-01" db="EMBL/GenBank/DDBJ databases">
        <title>The complete chloroplast genome sequence of Lithospermum erythrorhizon: insights into the phylogenetic relationship among Boraginaceae species and the maternal lineages of purple gromwells.</title>
        <authorList>
            <person name="Okada T."/>
            <person name="Watanabe K."/>
        </authorList>
    </citation>
    <scope>NUCLEOTIDE SEQUENCE [LARGE SCALE GENOMIC DNA]</scope>
</reference>
<evidence type="ECO:0000256" key="2">
    <source>
        <dbReference type="ARBA" id="ARBA00023121"/>
    </source>
</evidence>
<dbReference type="Gene3D" id="1.10.110.10">
    <property type="entry name" value="Plant lipid-transfer and hydrophobic proteins"/>
    <property type="match status" value="1"/>
</dbReference>
<evidence type="ECO:0000256" key="3">
    <source>
        <dbReference type="SAM" id="SignalP"/>
    </source>
</evidence>
<dbReference type="Proteomes" id="UP001454036">
    <property type="component" value="Unassembled WGS sequence"/>
</dbReference>
<evidence type="ECO:0000313" key="5">
    <source>
        <dbReference type="EMBL" id="GAA0167854.1"/>
    </source>
</evidence>
<keyword evidence="6" id="KW-1185">Reference proteome</keyword>
<dbReference type="GO" id="GO:0006869">
    <property type="term" value="P:lipid transport"/>
    <property type="evidence" value="ECO:0007669"/>
    <property type="project" value="InterPro"/>
</dbReference>
<dbReference type="SMART" id="SM00499">
    <property type="entry name" value="AAI"/>
    <property type="match status" value="1"/>
</dbReference>
<evidence type="ECO:0000256" key="1">
    <source>
        <dbReference type="ARBA" id="ARBA00022448"/>
    </source>
</evidence>
<dbReference type="GO" id="GO:0008289">
    <property type="term" value="F:lipid binding"/>
    <property type="evidence" value="ECO:0007669"/>
    <property type="project" value="UniProtKB-KW"/>
</dbReference>
<dbReference type="EMBL" id="BAABME010006252">
    <property type="protein sequence ID" value="GAA0167854.1"/>
    <property type="molecule type" value="Genomic_DNA"/>
</dbReference>
<dbReference type="SUPFAM" id="SSF47699">
    <property type="entry name" value="Bifunctional inhibitor/lipid-transfer protein/seed storage 2S albumin"/>
    <property type="match status" value="1"/>
</dbReference>
<keyword evidence="1" id="KW-0813">Transport</keyword>
<dbReference type="CDD" id="cd01959">
    <property type="entry name" value="nsLTP2"/>
    <property type="match status" value="1"/>
</dbReference>
<feature type="chain" id="PRO_5043517363" description="Bifunctional inhibitor/plant lipid transfer protein/seed storage helical domain-containing protein" evidence="3">
    <location>
        <begin position="21"/>
        <end position="95"/>
    </location>
</feature>
<dbReference type="AlphaFoldDB" id="A0AAV3QUT4"/>
<accession>A0AAV3QUT4</accession>